<feature type="transmembrane region" description="Helical" evidence="1">
    <location>
        <begin position="6"/>
        <end position="28"/>
    </location>
</feature>
<name>A0A2M7QD36_9BACT</name>
<protein>
    <recommendedName>
        <fullName evidence="2">DUF7489 domain-containing protein</fullName>
    </recommendedName>
</protein>
<reference evidence="4" key="1">
    <citation type="submission" date="2017-09" db="EMBL/GenBank/DDBJ databases">
        <title>Depth-based differentiation of microbial function through sediment-hosted aquifers and enrichment of novel symbionts in the deep terrestrial subsurface.</title>
        <authorList>
            <person name="Probst A.J."/>
            <person name="Ladd B."/>
            <person name="Jarett J.K."/>
            <person name="Geller-Mcgrath D.E."/>
            <person name="Sieber C.M.K."/>
            <person name="Emerson J.B."/>
            <person name="Anantharaman K."/>
            <person name="Thomas B.C."/>
            <person name="Malmstrom R."/>
            <person name="Stieglmeier M."/>
            <person name="Klingl A."/>
            <person name="Woyke T."/>
            <person name="Ryan C.M."/>
            <person name="Banfield J.F."/>
        </authorList>
    </citation>
    <scope>NUCLEOTIDE SEQUENCE [LARGE SCALE GENOMIC DNA]</scope>
</reference>
<dbReference type="AlphaFoldDB" id="A0A2M7QD36"/>
<accession>A0A2M7QD36</accession>
<gene>
    <name evidence="3" type="ORF">COY90_02210</name>
</gene>
<dbReference type="Proteomes" id="UP000230108">
    <property type="component" value="Unassembled WGS sequence"/>
</dbReference>
<dbReference type="Pfam" id="PF24315">
    <property type="entry name" value="DUF7489"/>
    <property type="match status" value="1"/>
</dbReference>
<keyword evidence="1" id="KW-1133">Transmembrane helix</keyword>
<dbReference type="InterPro" id="IPR055912">
    <property type="entry name" value="DUF7489"/>
</dbReference>
<keyword evidence="1" id="KW-0812">Transmembrane</keyword>
<organism evidence="3 4">
    <name type="scientific">Candidatus Roizmanbacteria bacterium CG_4_10_14_0_8_um_filter_39_9</name>
    <dbReference type="NCBI Taxonomy" id="1974829"/>
    <lineage>
        <taxon>Bacteria</taxon>
        <taxon>Candidatus Roizmaniibacteriota</taxon>
    </lineage>
</organism>
<evidence type="ECO:0000259" key="2">
    <source>
        <dbReference type="Pfam" id="PF24315"/>
    </source>
</evidence>
<dbReference type="EMBL" id="PFLF01000049">
    <property type="protein sequence ID" value="PIY69131.1"/>
    <property type="molecule type" value="Genomic_DNA"/>
</dbReference>
<evidence type="ECO:0000313" key="3">
    <source>
        <dbReference type="EMBL" id="PIY69131.1"/>
    </source>
</evidence>
<evidence type="ECO:0000313" key="4">
    <source>
        <dbReference type="Proteomes" id="UP000230108"/>
    </source>
</evidence>
<sequence length="107" mass="12405">MEKMIIFLPVIIFFGIFLLLVIGFFVFIGKLFIKGKNQAWIGEVIEKVVFEKKDDDTRRVSRLLSFKVRLENGEVHSIPATVEFYNATKVGDKLEKKKGELWPKKIS</sequence>
<comment type="caution">
    <text evidence="3">The sequence shown here is derived from an EMBL/GenBank/DDBJ whole genome shotgun (WGS) entry which is preliminary data.</text>
</comment>
<proteinExistence type="predicted"/>
<evidence type="ECO:0000256" key="1">
    <source>
        <dbReference type="SAM" id="Phobius"/>
    </source>
</evidence>
<keyword evidence="1" id="KW-0472">Membrane</keyword>
<feature type="domain" description="DUF7489" evidence="2">
    <location>
        <begin position="36"/>
        <end position="105"/>
    </location>
</feature>